<organism evidence="1 2">
    <name type="scientific">Cetraspora pellucida</name>
    <dbReference type="NCBI Taxonomy" id="1433469"/>
    <lineage>
        <taxon>Eukaryota</taxon>
        <taxon>Fungi</taxon>
        <taxon>Fungi incertae sedis</taxon>
        <taxon>Mucoromycota</taxon>
        <taxon>Glomeromycotina</taxon>
        <taxon>Glomeromycetes</taxon>
        <taxon>Diversisporales</taxon>
        <taxon>Gigasporaceae</taxon>
        <taxon>Cetraspora</taxon>
    </lineage>
</organism>
<keyword evidence="2" id="KW-1185">Reference proteome</keyword>
<comment type="caution">
    <text evidence="1">The sequence shown here is derived from an EMBL/GenBank/DDBJ whole genome shotgun (WGS) entry which is preliminary data.</text>
</comment>
<dbReference type="Proteomes" id="UP000789366">
    <property type="component" value="Unassembled WGS sequence"/>
</dbReference>
<accession>A0ACA9JZC5</accession>
<evidence type="ECO:0000313" key="2">
    <source>
        <dbReference type="Proteomes" id="UP000789366"/>
    </source>
</evidence>
<reference evidence="1" key="1">
    <citation type="submission" date="2021-06" db="EMBL/GenBank/DDBJ databases">
        <authorList>
            <person name="Kallberg Y."/>
            <person name="Tangrot J."/>
            <person name="Rosling A."/>
        </authorList>
    </citation>
    <scope>NUCLEOTIDE SEQUENCE</scope>
    <source>
        <strain evidence="1">28 12/20/2015</strain>
    </source>
</reference>
<sequence>MKQCWDANPLMRPTVENLIVIISGFREVSNYRVQIMNAENHRNNLAGKIESKKKKHPEADYSSRKLDFMNLPLPKNEPEPSTTQSDNHCVRLSALENN</sequence>
<protein>
    <submittedName>
        <fullName evidence="1">5813_t:CDS:1</fullName>
    </submittedName>
</protein>
<feature type="non-terminal residue" evidence="1">
    <location>
        <position position="98"/>
    </location>
</feature>
<name>A0ACA9JZC5_9GLOM</name>
<gene>
    <name evidence="1" type="ORF">SPELUC_LOCUS330</name>
</gene>
<proteinExistence type="predicted"/>
<evidence type="ECO:0000313" key="1">
    <source>
        <dbReference type="EMBL" id="CAG8443246.1"/>
    </source>
</evidence>
<dbReference type="EMBL" id="CAJVPW010000115">
    <property type="protein sequence ID" value="CAG8443246.1"/>
    <property type="molecule type" value="Genomic_DNA"/>
</dbReference>